<dbReference type="EMBL" id="BIFT01000002">
    <property type="protein sequence ID" value="GCE29971.1"/>
    <property type="molecule type" value="Genomic_DNA"/>
</dbReference>
<keyword evidence="2" id="KW-0479">Metal-binding</keyword>
<dbReference type="Pfam" id="PF05163">
    <property type="entry name" value="DinB"/>
    <property type="match status" value="1"/>
</dbReference>
<dbReference type="InterPro" id="IPR007837">
    <property type="entry name" value="DinB"/>
</dbReference>
<evidence type="ECO:0000313" key="3">
    <source>
        <dbReference type="EMBL" id="GCE29971.1"/>
    </source>
</evidence>
<organism evidence="3 4">
    <name type="scientific">Dictyobacter alpinus</name>
    <dbReference type="NCBI Taxonomy" id="2014873"/>
    <lineage>
        <taxon>Bacteria</taxon>
        <taxon>Bacillati</taxon>
        <taxon>Chloroflexota</taxon>
        <taxon>Ktedonobacteria</taxon>
        <taxon>Ktedonobacterales</taxon>
        <taxon>Dictyobacteraceae</taxon>
        <taxon>Dictyobacter</taxon>
    </lineage>
</organism>
<dbReference type="RefSeq" id="WP_126630146.1">
    <property type="nucleotide sequence ID" value="NZ_BIFT01000002.1"/>
</dbReference>
<gene>
    <name evidence="3" type="ORF">KDA_54550</name>
</gene>
<dbReference type="OrthoDB" id="157719at2"/>
<keyword evidence="4" id="KW-1185">Reference proteome</keyword>
<reference evidence="4" key="1">
    <citation type="submission" date="2018-12" db="EMBL/GenBank/DDBJ databases">
        <title>Tengunoibacter tsumagoiensis gen. nov., sp. nov., Dictyobacter kobayashii sp. nov., D. alpinus sp. nov., and D. joshuensis sp. nov. and description of Dictyobacteraceae fam. nov. within the order Ktedonobacterales isolated from Tengu-no-mugimeshi.</title>
        <authorList>
            <person name="Wang C.M."/>
            <person name="Zheng Y."/>
            <person name="Sakai Y."/>
            <person name="Toyoda A."/>
            <person name="Minakuchi Y."/>
            <person name="Abe K."/>
            <person name="Yokota A."/>
            <person name="Yabe S."/>
        </authorList>
    </citation>
    <scope>NUCLEOTIDE SEQUENCE [LARGE SCALE GENOMIC DNA]</scope>
    <source>
        <strain evidence="4">Uno16</strain>
    </source>
</reference>
<dbReference type="InterPro" id="IPR034660">
    <property type="entry name" value="DinB/YfiT-like"/>
</dbReference>
<comment type="similarity">
    <text evidence="1">Belongs to the DinB family.</text>
</comment>
<dbReference type="AlphaFoldDB" id="A0A402BEV9"/>
<dbReference type="SUPFAM" id="SSF109854">
    <property type="entry name" value="DinB/YfiT-like putative metalloenzymes"/>
    <property type="match status" value="1"/>
</dbReference>
<evidence type="ECO:0000313" key="4">
    <source>
        <dbReference type="Proteomes" id="UP000287171"/>
    </source>
</evidence>
<evidence type="ECO:0000256" key="2">
    <source>
        <dbReference type="ARBA" id="ARBA00022723"/>
    </source>
</evidence>
<name>A0A402BEV9_9CHLR</name>
<evidence type="ECO:0008006" key="5">
    <source>
        <dbReference type="Google" id="ProtNLM"/>
    </source>
</evidence>
<sequence length="171" mass="19468">MREMTDDNFTLTTFYASWQEYQDRIKVALASLSAEQLELRAAPGLRSVGENIMHIVGCRCYWFIVFMDEICGEEMKVYAPWNELALEMKGPIPTASELAMGLEHTWQFMADCLARWSPADMCQSFPDEWDGGVIERSRAWVVWHVLEHDLHHGGEISLILGIHGISAEFAG</sequence>
<comment type="caution">
    <text evidence="3">The sequence shown here is derived from an EMBL/GenBank/DDBJ whole genome shotgun (WGS) entry which is preliminary data.</text>
</comment>
<protein>
    <recommendedName>
        <fullName evidence="5">Damage-inducible protein DinB</fullName>
    </recommendedName>
</protein>
<dbReference type="Proteomes" id="UP000287171">
    <property type="component" value="Unassembled WGS sequence"/>
</dbReference>
<dbReference type="GO" id="GO:0046872">
    <property type="term" value="F:metal ion binding"/>
    <property type="evidence" value="ECO:0007669"/>
    <property type="project" value="UniProtKB-KW"/>
</dbReference>
<accession>A0A402BEV9</accession>
<evidence type="ECO:0000256" key="1">
    <source>
        <dbReference type="ARBA" id="ARBA00008635"/>
    </source>
</evidence>
<proteinExistence type="inferred from homology"/>
<dbReference type="Gene3D" id="1.20.120.450">
    <property type="entry name" value="dinb family like domain"/>
    <property type="match status" value="1"/>
</dbReference>